<evidence type="ECO:0000256" key="8">
    <source>
        <dbReference type="PROSITE-ProRule" id="PRU00169"/>
    </source>
</evidence>
<dbReference type="InterPro" id="IPR005467">
    <property type="entry name" value="His_kinase_dom"/>
</dbReference>
<keyword evidence="5" id="KW-0808">Transferase</keyword>
<dbReference type="SMART" id="SM00448">
    <property type="entry name" value="REC"/>
    <property type="match status" value="1"/>
</dbReference>
<dbReference type="PROSITE" id="PS50110">
    <property type="entry name" value="RESPONSE_REGULATORY"/>
    <property type="match status" value="1"/>
</dbReference>
<dbReference type="GO" id="GO:0000160">
    <property type="term" value="P:phosphorelay signal transduction system"/>
    <property type="evidence" value="ECO:0007669"/>
    <property type="project" value="InterPro"/>
</dbReference>
<dbReference type="InterPro" id="IPR051315">
    <property type="entry name" value="Bact_Chemotaxis_CheA"/>
</dbReference>
<dbReference type="InterPro" id="IPR003594">
    <property type="entry name" value="HATPase_dom"/>
</dbReference>
<dbReference type="GO" id="GO:0004673">
    <property type="term" value="F:protein histidine kinase activity"/>
    <property type="evidence" value="ECO:0007669"/>
    <property type="project" value="UniProtKB-EC"/>
</dbReference>
<sequence>MVGCQGIVNLTHHLEDLFEALDQHRLMPDAELLACLLHSVDSLAGWVDAMIQQQPAAVGSVAILQQVLDQVYRLQQGRLSEGSAVDFVPRSTPEMLEPGHLPKPPIYQPSTAGESAWVRVPMTLLDELLRLAGESHNVLVQLQTQNRQLKTLLQGHRRHYHQQLRLLAELEHSLVNPQQNASSTSDFDSLEMQQFATWQGLLPQLYEMLADNFATEKTALALARQNQNSLAVFSQLHQASLQTVLDSRLVAADSLAARWQRTVRQAASISGKQAELHLVGADTLLDSQLLAQLADPLMHLLRNAIDHGLETPEQRLAAGKSELGCITLSFHREENQLTVSCQDDGQGIDRAAVRHSAVSKGLLDETTVLSDSEIDRLILLPGFSTRTTATELSGRGIGMDVVNQDISCLQGALDIHSEPGLGCTFTLTLPSTALLAKVLLAECGGQVVALSSYGIRQVLMADAIETDSFRHGDNQYPLYRLENLWPRPTLPSAKHNRQGVVLLQLAEHDWAAVYLTTLIGHREVVLKSLGSYLPTLPGLTAAIILSNGRIAPVLDLPALIRHQRLFGRLNPHALPTIPPKPPLILVVDDSLSARQTTADTLRDSGFQVITAVDGVDALKQLQHARPDMLITDLEMPRMNGLELVALLKKQVDSKKLPTLMISSRTSDKHRRQAHAVGIDAYLSKPWSELELLQQVKRLLAENHQGIAELSTSFGYQLK</sequence>
<dbReference type="SUPFAM" id="SSF47226">
    <property type="entry name" value="Histidine-containing phosphotransfer domain, HPT domain"/>
    <property type="match status" value="1"/>
</dbReference>
<dbReference type="Gene3D" id="3.30.565.10">
    <property type="entry name" value="Histidine kinase-like ATPase, C-terminal domain"/>
    <property type="match status" value="1"/>
</dbReference>
<proteinExistence type="predicted"/>
<evidence type="ECO:0000256" key="5">
    <source>
        <dbReference type="ARBA" id="ARBA00022679"/>
    </source>
</evidence>
<dbReference type="PROSITE" id="PS50109">
    <property type="entry name" value="HIS_KIN"/>
    <property type="match status" value="1"/>
</dbReference>
<dbReference type="PRINTS" id="PR00344">
    <property type="entry name" value="BCTRLSENSOR"/>
</dbReference>
<comment type="caution">
    <text evidence="11">The sequence shown here is derived from an EMBL/GenBank/DDBJ whole genome shotgun (WGS) entry which is preliminary data.</text>
</comment>
<dbReference type="Gene3D" id="1.20.120.160">
    <property type="entry name" value="HPT domain"/>
    <property type="match status" value="1"/>
</dbReference>
<dbReference type="Pfam" id="PF00072">
    <property type="entry name" value="Response_reg"/>
    <property type="match status" value="1"/>
</dbReference>
<feature type="modified residue" description="4-aspartylphosphate" evidence="8">
    <location>
        <position position="632"/>
    </location>
</feature>
<dbReference type="Gene3D" id="2.30.30.40">
    <property type="entry name" value="SH3 Domains"/>
    <property type="match status" value="1"/>
</dbReference>
<accession>A0A0F3IL41</accession>
<feature type="domain" description="Response regulatory" evidence="10">
    <location>
        <begin position="583"/>
        <end position="699"/>
    </location>
</feature>
<dbReference type="Pfam" id="PF01584">
    <property type="entry name" value="CheW"/>
    <property type="match status" value="1"/>
</dbReference>
<name>A0A0F3IL41_9GAMM</name>
<dbReference type="FunFam" id="3.30.565.10:FF:000016">
    <property type="entry name" value="Chemotaxis protein CheA, putative"/>
    <property type="match status" value="1"/>
</dbReference>
<dbReference type="PANTHER" id="PTHR43395">
    <property type="entry name" value="SENSOR HISTIDINE KINASE CHEA"/>
    <property type="match status" value="1"/>
</dbReference>
<dbReference type="RefSeq" id="WP_045778542.1">
    <property type="nucleotide sequence ID" value="NZ_LAJX01000050.1"/>
</dbReference>
<dbReference type="EC" id="2.7.13.3" evidence="2"/>
<dbReference type="InterPro" id="IPR036641">
    <property type="entry name" value="HPT_dom_sf"/>
</dbReference>
<evidence type="ECO:0000313" key="11">
    <source>
        <dbReference type="EMBL" id="KJV07243.1"/>
    </source>
</evidence>
<dbReference type="AlphaFoldDB" id="A0A0F3IL41"/>
<reference evidence="11 12" key="2">
    <citation type="journal article" date="2016" name="Microb. Ecol.">
        <title>Genome Characteristics of a Novel Type I Methanotroph (Sn10-6) Isolated from a Flooded Indian Rice Field.</title>
        <authorList>
            <person name="Rahalkar M.C."/>
            <person name="Pandit P.S."/>
            <person name="Dhakephalkar P.K."/>
            <person name="Pore S."/>
            <person name="Arora P."/>
            <person name="Kapse N."/>
        </authorList>
    </citation>
    <scope>NUCLEOTIDE SEQUENCE [LARGE SCALE GENOMIC DNA]</scope>
    <source>
        <strain evidence="11 12">Sn10-6</strain>
    </source>
</reference>
<evidence type="ECO:0000256" key="2">
    <source>
        <dbReference type="ARBA" id="ARBA00012438"/>
    </source>
</evidence>
<dbReference type="InterPro" id="IPR036890">
    <property type="entry name" value="HATPase_C_sf"/>
</dbReference>
<keyword evidence="4 8" id="KW-0597">Phosphoprotein</keyword>
<dbReference type="SMART" id="SM00260">
    <property type="entry name" value="CheW"/>
    <property type="match status" value="1"/>
</dbReference>
<evidence type="ECO:0000256" key="7">
    <source>
        <dbReference type="ARBA" id="ARBA00035100"/>
    </source>
</evidence>
<reference evidence="12" key="1">
    <citation type="submission" date="2015-03" db="EMBL/GenBank/DDBJ databases">
        <title>Draft genome sequence of a novel methanotroph (Sn10-6) isolated from flooded ricefield rhizosphere in India.</title>
        <authorList>
            <person name="Pandit P.S."/>
            <person name="Pore S.D."/>
            <person name="Arora P."/>
            <person name="Kapse N.G."/>
            <person name="Dhakephalkar P.K."/>
            <person name="Rahalkar M.C."/>
        </authorList>
    </citation>
    <scope>NUCLEOTIDE SEQUENCE [LARGE SCALE GENOMIC DNA]</scope>
    <source>
        <strain evidence="12">Sn10-6</strain>
    </source>
</reference>
<keyword evidence="12" id="KW-1185">Reference proteome</keyword>
<dbReference type="GO" id="GO:0006935">
    <property type="term" value="P:chemotaxis"/>
    <property type="evidence" value="ECO:0007669"/>
    <property type="project" value="InterPro"/>
</dbReference>
<dbReference type="InterPro" id="IPR036061">
    <property type="entry name" value="CheW-like_dom_sf"/>
</dbReference>
<feature type="domain" description="Histidine kinase" evidence="9">
    <location>
        <begin position="169"/>
        <end position="433"/>
    </location>
</feature>
<dbReference type="InterPro" id="IPR001789">
    <property type="entry name" value="Sig_transdc_resp-reg_receiver"/>
</dbReference>
<gene>
    <name evidence="11" type="ORF">VZ94_05980</name>
</gene>
<dbReference type="InterPro" id="IPR004358">
    <property type="entry name" value="Sig_transdc_His_kin-like_C"/>
</dbReference>
<dbReference type="Pfam" id="PF02518">
    <property type="entry name" value="HATPase_c"/>
    <property type="match status" value="1"/>
</dbReference>
<dbReference type="SUPFAM" id="SSF50341">
    <property type="entry name" value="CheW-like"/>
    <property type="match status" value="1"/>
</dbReference>
<evidence type="ECO:0000256" key="6">
    <source>
        <dbReference type="ARBA" id="ARBA00022777"/>
    </source>
</evidence>
<dbReference type="OrthoDB" id="9803176at2"/>
<evidence type="ECO:0000256" key="3">
    <source>
        <dbReference type="ARBA" id="ARBA00021495"/>
    </source>
</evidence>
<dbReference type="PANTHER" id="PTHR43395:SF8">
    <property type="entry name" value="HISTIDINE KINASE"/>
    <property type="match status" value="1"/>
</dbReference>
<comment type="function">
    <text evidence="7">Involved in the transmission of sensory signals from the chemoreceptors to the flagellar motors. CheA is autophosphorylated; it can transfer its phosphate group to either CheB or CheY.</text>
</comment>
<dbReference type="SUPFAM" id="SSF52172">
    <property type="entry name" value="CheY-like"/>
    <property type="match status" value="1"/>
</dbReference>
<dbReference type="SMART" id="SM00387">
    <property type="entry name" value="HATPase_c"/>
    <property type="match status" value="1"/>
</dbReference>
<comment type="catalytic activity">
    <reaction evidence="1">
        <text>ATP + protein L-histidine = ADP + protein N-phospho-L-histidine.</text>
        <dbReference type="EC" id="2.7.13.3"/>
    </reaction>
</comment>
<evidence type="ECO:0000259" key="9">
    <source>
        <dbReference type="PROSITE" id="PS50109"/>
    </source>
</evidence>
<evidence type="ECO:0000313" key="12">
    <source>
        <dbReference type="Proteomes" id="UP000033684"/>
    </source>
</evidence>
<evidence type="ECO:0000259" key="10">
    <source>
        <dbReference type="PROSITE" id="PS50110"/>
    </source>
</evidence>
<dbReference type="SUPFAM" id="SSF55874">
    <property type="entry name" value="ATPase domain of HSP90 chaperone/DNA topoisomerase II/histidine kinase"/>
    <property type="match status" value="1"/>
</dbReference>
<evidence type="ECO:0000256" key="1">
    <source>
        <dbReference type="ARBA" id="ARBA00000085"/>
    </source>
</evidence>
<dbReference type="Proteomes" id="UP000033684">
    <property type="component" value="Unassembled WGS sequence"/>
</dbReference>
<dbReference type="PATRIC" id="fig|1632867.3.peg.4592"/>
<keyword evidence="6" id="KW-0418">Kinase</keyword>
<dbReference type="Gene3D" id="3.40.50.2300">
    <property type="match status" value="1"/>
</dbReference>
<dbReference type="InterPro" id="IPR002545">
    <property type="entry name" value="CheW-lke_dom"/>
</dbReference>
<organism evidence="11 12">
    <name type="scientific">Methylocucumis oryzae</name>
    <dbReference type="NCBI Taxonomy" id="1632867"/>
    <lineage>
        <taxon>Bacteria</taxon>
        <taxon>Pseudomonadati</taxon>
        <taxon>Pseudomonadota</taxon>
        <taxon>Gammaproteobacteria</taxon>
        <taxon>Methylococcales</taxon>
        <taxon>Methylococcaceae</taxon>
        <taxon>Methylocucumis</taxon>
    </lineage>
</organism>
<dbReference type="EMBL" id="LAJX01000050">
    <property type="protein sequence ID" value="KJV07243.1"/>
    <property type="molecule type" value="Genomic_DNA"/>
</dbReference>
<evidence type="ECO:0000256" key="4">
    <source>
        <dbReference type="ARBA" id="ARBA00022553"/>
    </source>
</evidence>
<dbReference type="InterPro" id="IPR011006">
    <property type="entry name" value="CheY-like_superfamily"/>
</dbReference>
<protein>
    <recommendedName>
        <fullName evidence="3">Chemotaxis protein CheA</fullName>
        <ecNumber evidence="2">2.7.13.3</ecNumber>
    </recommendedName>
</protein>